<comment type="cofactor">
    <cofactor evidence="1">
        <name>[4Fe-4S] cluster</name>
        <dbReference type="ChEBI" id="CHEBI:49883"/>
    </cofactor>
</comment>
<dbReference type="STRING" id="304371.MCP_0414"/>
<evidence type="ECO:0000259" key="3">
    <source>
        <dbReference type="Pfam" id="PF03358"/>
    </source>
</evidence>
<reference evidence="4 5" key="2">
    <citation type="journal article" date="2008" name="Int. J. Syst. Evol. Microbiol.">
        <title>Methanocella paludicola gen. nov., sp. nov., a methane-producing archaeon, the first isolate of the lineage 'Rice Cluster I', and proposal of the new archaeal order Methanocellales ord. nov.</title>
        <authorList>
            <person name="Sakai S."/>
            <person name="Imachi H."/>
            <person name="Hanada S."/>
            <person name="Ohashi A."/>
            <person name="Harada H."/>
            <person name="Kamagata Y."/>
        </authorList>
    </citation>
    <scope>NUCLEOTIDE SEQUENCE [LARGE SCALE GENOMIC DNA]</scope>
    <source>
        <strain evidence="5">DSM 17711 / JCM 13418 / NBRC 101707 / SANAE</strain>
    </source>
</reference>
<dbReference type="Proteomes" id="UP000001882">
    <property type="component" value="Chromosome"/>
</dbReference>
<accession>D1YVL4</accession>
<dbReference type="InterPro" id="IPR005025">
    <property type="entry name" value="FMN_Rdtase-like_dom"/>
</dbReference>
<evidence type="ECO:0000313" key="5">
    <source>
        <dbReference type="Proteomes" id="UP000001882"/>
    </source>
</evidence>
<keyword evidence="5" id="KW-1185">Reference proteome</keyword>
<dbReference type="SUPFAM" id="SSF52218">
    <property type="entry name" value="Flavoproteins"/>
    <property type="match status" value="1"/>
</dbReference>
<protein>
    <recommendedName>
        <fullName evidence="3">NADPH-dependent FMN reductase-like domain-containing protein</fullName>
    </recommendedName>
</protein>
<proteinExistence type="inferred from homology"/>
<reference evidence="4 5" key="1">
    <citation type="journal article" date="2007" name="Appl. Environ. Microbiol.">
        <title>Isolation of key methanogens for global methane emission from rice paddy fields: a novel isolate affiliated with the clone cluster rice cluster I.</title>
        <authorList>
            <person name="Sakai S."/>
            <person name="Imachi H."/>
            <person name="Sekiguchi Y."/>
            <person name="Ohashi A."/>
            <person name="Harada H."/>
            <person name="Kamagata Y."/>
        </authorList>
    </citation>
    <scope>NUCLEOTIDE SEQUENCE [LARGE SCALE GENOMIC DNA]</scope>
    <source>
        <strain evidence="5">DSM 17711 / JCM 13418 / NBRC 101707 / SANAE</strain>
    </source>
</reference>
<dbReference type="PANTHER" id="PTHR39201">
    <property type="entry name" value="EXPORTED PROTEIN-RELATED"/>
    <property type="match status" value="1"/>
</dbReference>
<feature type="domain" description="NADPH-dependent FMN reductase-like" evidence="3">
    <location>
        <begin position="11"/>
        <end position="135"/>
    </location>
</feature>
<dbReference type="EMBL" id="AP011532">
    <property type="protein sequence ID" value="BAI60486.1"/>
    <property type="molecule type" value="Genomic_DNA"/>
</dbReference>
<organism evidence="4 5">
    <name type="scientific">Methanocella paludicola (strain DSM 17711 / JCM 13418 / NBRC 101707 / SANAE)</name>
    <dbReference type="NCBI Taxonomy" id="304371"/>
    <lineage>
        <taxon>Archaea</taxon>
        <taxon>Methanobacteriati</taxon>
        <taxon>Methanobacteriota</taxon>
        <taxon>Stenosarchaea group</taxon>
        <taxon>Methanomicrobia</taxon>
        <taxon>Methanocellales</taxon>
        <taxon>Methanocellaceae</taxon>
        <taxon>Methanocella</taxon>
    </lineage>
</organism>
<evidence type="ECO:0000256" key="2">
    <source>
        <dbReference type="ARBA" id="ARBA00038292"/>
    </source>
</evidence>
<dbReference type="Pfam" id="PF03358">
    <property type="entry name" value="FMN_red"/>
    <property type="match status" value="1"/>
</dbReference>
<dbReference type="InParanoid" id="D1YVL4"/>
<dbReference type="PANTHER" id="PTHR39201:SF1">
    <property type="entry name" value="FLAVODOXIN-LIKE DOMAIN-CONTAINING PROTEIN"/>
    <property type="match status" value="1"/>
</dbReference>
<dbReference type="AlphaFoldDB" id="D1YVL4"/>
<dbReference type="Gene3D" id="3.40.50.360">
    <property type="match status" value="1"/>
</dbReference>
<dbReference type="OrthoDB" id="73155at2157"/>
<dbReference type="GeneID" id="8682873"/>
<dbReference type="eggNOG" id="arCOG00519">
    <property type="taxonomic scope" value="Archaea"/>
</dbReference>
<reference evidence="5" key="3">
    <citation type="journal article" date="2011" name="PLoS ONE">
        <title>Genome sequence of a mesophilic hydrogenotrophic methanogen Methanocella paludicola, the first cultivated representative of the order Methanocellales.</title>
        <authorList>
            <person name="Sakai S."/>
            <person name="Takaki Y."/>
            <person name="Shimamura S."/>
            <person name="Sekine M."/>
            <person name="Tajima T."/>
            <person name="Kosugi H."/>
            <person name="Ichikawa N."/>
            <person name="Tasumi E."/>
            <person name="Hiraki A.T."/>
            <person name="Shimizu A."/>
            <person name="Kato Y."/>
            <person name="Nishiko R."/>
            <person name="Mori K."/>
            <person name="Fujita N."/>
            <person name="Imachi H."/>
            <person name="Takai K."/>
        </authorList>
    </citation>
    <scope>NUCLEOTIDE SEQUENCE [LARGE SCALE GENOMIC DNA]</scope>
    <source>
        <strain evidence="5">DSM 17711 / JCM 13418 / NBRC 101707 / SANAE</strain>
    </source>
</reference>
<dbReference type="KEGG" id="mpd:MCP_0414"/>
<dbReference type="GO" id="GO:0016491">
    <property type="term" value="F:oxidoreductase activity"/>
    <property type="evidence" value="ECO:0007669"/>
    <property type="project" value="InterPro"/>
</dbReference>
<name>D1YVL4_METPS</name>
<dbReference type="RefSeq" id="WP_012899166.1">
    <property type="nucleotide sequence ID" value="NC_013665.1"/>
</dbReference>
<gene>
    <name evidence="4" type="ordered locus">MCP_0414</name>
</gene>
<sequence length="155" mass="16986">MKTLIACYSFTGNTSKVAESLKEATGADFTRIEPVKDANYLMKCLSALFKRRTPIKPCATDLKGYDAVIVCSPVWADSVPAAINQYIDELKGCEGKKFGIIVTYGSTGQNRVSGQIMAALEKKKMTFIDSIWVTQDEARAGDYAEKVKQLAAELN</sequence>
<evidence type="ECO:0000313" key="4">
    <source>
        <dbReference type="EMBL" id="BAI60486.1"/>
    </source>
</evidence>
<dbReference type="InterPro" id="IPR029039">
    <property type="entry name" value="Flavoprotein-like_sf"/>
</dbReference>
<evidence type="ECO:0000256" key="1">
    <source>
        <dbReference type="ARBA" id="ARBA00001966"/>
    </source>
</evidence>
<comment type="similarity">
    <text evidence="2">Belongs to the SsuE family. Isf subfamily.</text>
</comment>